<dbReference type="Proteomes" id="UP001595583">
    <property type="component" value="Unassembled WGS sequence"/>
</dbReference>
<dbReference type="Gene3D" id="3.90.1300.10">
    <property type="entry name" value="Amidase signature (AS) domain"/>
    <property type="match status" value="1"/>
</dbReference>
<dbReference type="SUPFAM" id="SSF75304">
    <property type="entry name" value="Amidase signature (AS) enzymes"/>
    <property type="match status" value="1"/>
</dbReference>
<dbReference type="InterPro" id="IPR000120">
    <property type="entry name" value="Amidase"/>
</dbReference>
<comment type="similarity">
    <text evidence="1">Belongs to the amidase family.</text>
</comment>
<organism evidence="3 4">
    <name type="scientific">Aquamicrobium soli</name>
    <dbReference type="NCBI Taxonomy" id="1811518"/>
    <lineage>
        <taxon>Bacteria</taxon>
        <taxon>Pseudomonadati</taxon>
        <taxon>Pseudomonadota</taxon>
        <taxon>Alphaproteobacteria</taxon>
        <taxon>Hyphomicrobiales</taxon>
        <taxon>Phyllobacteriaceae</taxon>
        <taxon>Aquamicrobium</taxon>
    </lineage>
</organism>
<dbReference type="RefSeq" id="WP_378217517.1">
    <property type="nucleotide sequence ID" value="NZ_JBHRTK010000001.1"/>
</dbReference>
<evidence type="ECO:0000313" key="3">
    <source>
        <dbReference type="EMBL" id="MFC3204753.1"/>
    </source>
</evidence>
<dbReference type="Pfam" id="PF01425">
    <property type="entry name" value="Amidase"/>
    <property type="match status" value="1"/>
</dbReference>
<keyword evidence="4" id="KW-1185">Reference proteome</keyword>
<evidence type="ECO:0000259" key="2">
    <source>
        <dbReference type="Pfam" id="PF01425"/>
    </source>
</evidence>
<feature type="domain" description="Amidase" evidence="2">
    <location>
        <begin position="28"/>
        <end position="472"/>
    </location>
</feature>
<accession>A0ABV7K388</accession>
<dbReference type="InterPro" id="IPR036928">
    <property type="entry name" value="AS_sf"/>
</dbReference>
<dbReference type="EMBL" id="JBHRTK010000001">
    <property type="protein sequence ID" value="MFC3204753.1"/>
    <property type="molecule type" value="Genomic_DNA"/>
</dbReference>
<gene>
    <name evidence="3" type="ORF">ACFOHJ_00830</name>
</gene>
<evidence type="ECO:0000256" key="1">
    <source>
        <dbReference type="ARBA" id="ARBA00009199"/>
    </source>
</evidence>
<dbReference type="PANTHER" id="PTHR11895">
    <property type="entry name" value="TRANSAMIDASE"/>
    <property type="match status" value="1"/>
</dbReference>
<dbReference type="InterPro" id="IPR023631">
    <property type="entry name" value="Amidase_dom"/>
</dbReference>
<comment type="caution">
    <text evidence="3">The sequence shown here is derived from an EMBL/GenBank/DDBJ whole genome shotgun (WGS) entry which is preliminary data.</text>
</comment>
<dbReference type="PANTHER" id="PTHR11895:SF7">
    <property type="entry name" value="GLUTAMYL-TRNA(GLN) AMIDOTRANSFERASE SUBUNIT A, MITOCHONDRIAL"/>
    <property type="match status" value="1"/>
</dbReference>
<reference evidence="4" key="1">
    <citation type="journal article" date="2019" name="Int. J. Syst. Evol. Microbiol.">
        <title>The Global Catalogue of Microorganisms (GCM) 10K type strain sequencing project: providing services to taxonomists for standard genome sequencing and annotation.</title>
        <authorList>
            <consortium name="The Broad Institute Genomics Platform"/>
            <consortium name="The Broad Institute Genome Sequencing Center for Infectious Disease"/>
            <person name="Wu L."/>
            <person name="Ma J."/>
        </authorList>
    </citation>
    <scope>NUCLEOTIDE SEQUENCE [LARGE SCALE GENOMIC DNA]</scope>
    <source>
        <strain evidence="4">KCTC 52165</strain>
    </source>
</reference>
<name>A0ABV7K388_9HYPH</name>
<protein>
    <submittedName>
        <fullName evidence="3">Amidase</fullName>
    </submittedName>
</protein>
<sequence length="492" mass="51483">MSKHQEIAYLGIADLHRLYLAGELSPVDVVDACLAMIKTRDKAVNAFVTVTEEIAYETARRQEAELAKKPAALPRLFGVPIGLKDLSDSLAGVRNTYGSRAFSDLTAARTADHVQRLLDAGAIPIGKTNTSEFGHKNTTDNYVVGPTSTPFSIGHNAGGSSGGGAAAAAAGMVSIGLGSDGGGSIRVPAAACGVYGFKATFGRIPWTNRSNAFGTLAPFTHKGPIARSVADAIAMVDVMGQPLATDPFGPVGPQESLEGALQGSLKGLRVAYAPTLCDLAPNPDVGALVRAAAETFAAEGAIVEDVGSAIPYHYTDIERIWGGVYDVFAADTARGLKGLGFDVDTPQRELLSPSFLTLVDRGMKMSAMTYMGFNHERSGVFDAVNAIFQKYDLLVTPTNLVAAIPNAKAFGETFGPDRIGDQAINPTIGWSLTYLFNLTGHPIASVPVGLTPDGLPVGMQIVGPRHADFAVLSASAGFERAKPWAGTYSRLA</sequence>
<proteinExistence type="inferred from homology"/>
<evidence type="ECO:0000313" key="4">
    <source>
        <dbReference type="Proteomes" id="UP001595583"/>
    </source>
</evidence>